<keyword evidence="2" id="KW-0479">Metal-binding</keyword>
<dbReference type="AlphaFoldDB" id="A0A7C4EXI8"/>
<name>A0A7C4EXI8_9BACT</name>
<dbReference type="PANTHER" id="PTHR43498:SF1">
    <property type="entry name" value="COB--COM HETERODISULFIDE REDUCTASE IRON-SULFUR SUBUNIT A"/>
    <property type="match status" value="1"/>
</dbReference>
<comment type="caution">
    <text evidence="6">The sequence shown here is derived from an EMBL/GenBank/DDBJ whole genome shotgun (WGS) entry which is preliminary data.</text>
</comment>
<dbReference type="PRINTS" id="PR00368">
    <property type="entry name" value="FADPNR"/>
</dbReference>
<dbReference type="GO" id="GO:0046872">
    <property type="term" value="F:metal ion binding"/>
    <property type="evidence" value="ECO:0007669"/>
    <property type="project" value="UniProtKB-KW"/>
</dbReference>
<keyword evidence="3" id="KW-0560">Oxidoreductase</keyword>
<keyword evidence="1" id="KW-0004">4Fe-4S</keyword>
<evidence type="ECO:0000256" key="5">
    <source>
        <dbReference type="ARBA" id="ARBA00023014"/>
    </source>
</evidence>
<dbReference type="GO" id="GO:0051539">
    <property type="term" value="F:4 iron, 4 sulfur cluster binding"/>
    <property type="evidence" value="ECO:0007669"/>
    <property type="project" value="UniProtKB-KW"/>
</dbReference>
<dbReference type="SUPFAM" id="SSF51905">
    <property type="entry name" value="FAD/NAD(P)-binding domain"/>
    <property type="match status" value="1"/>
</dbReference>
<keyword evidence="4" id="KW-0408">Iron</keyword>
<organism evidence="6">
    <name type="scientific">Desulfomonile tiedjei</name>
    <dbReference type="NCBI Taxonomy" id="2358"/>
    <lineage>
        <taxon>Bacteria</taxon>
        <taxon>Pseudomonadati</taxon>
        <taxon>Thermodesulfobacteriota</taxon>
        <taxon>Desulfomonilia</taxon>
        <taxon>Desulfomonilales</taxon>
        <taxon>Desulfomonilaceae</taxon>
        <taxon>Desulfomonile</taxon>
    </lineage>
</organism>
<gene>
    <name evidence="6" type="ORF">ENV54_07550</name>
</gene>
<evidence type="ECO:0000256" key="2">
    <source>
        <dbReference type="ARBA" id="ARBA00022723"/>
    </source>
</evidence>
<evidence type="ECO:0000313" key="6">
    <source>
        <dbReference type="EMBL" id="HGH61135.1"/>
    </source>
</evidence>
<dbReference type="InterPro" id="IPR036188">
    <property type="entry name" value="FAD/NAD-bd_sf"/>
</dbReference>
<accession>A0A7C4EXI8</accession>
<reference evidence="6" key="1">
    <citation type="journal article" date="2020" name="mSystems">
        <title>Genome- and Community-Level Interaction Insights into Carbon Utilization and Element Cycling Functions of Hydrothermarchaeota in Hydrothermal Sediment.</title>
        <authorList>
            <person name="Zhou Z."/>
            <person name="Liu Y."/>
            <person name="Xu W."/>
            <person name="Pan J."/>
            <person name="Luo Z.H."/>
            <person name="Li M."/>
        </authorList>
    </citation>
    <scope>NUCLEOTIDE SEQUENCE [LARGE SCALE GENOMIC DNA]</scope>
    <source>
        <strain evidence="6">SpSt-769</strain>
    </source>
</reference>
<evidence type="ECO:0000256" key="4">
    <source>
        <dbReference type="ARBA" id="ARBA00023004"/>
    </source>
</evidence>
<keyword evidence="5" id="KW-0411">Iron-sulfur</keyword>
<protein>
    <submittedName>
        <fullName evidence="6">CoB--CoM heterodisulfide reductase iron-sulfur subunit A family protein</fullName>
    </submittedName>
</protein>
<proteinExistence type="predicted"/>
<dbReference type="GO" id="GO:0016491">
    <property type="term" value="F:oxidoreductase activity"/>
    <property type="evidence" value="ECO:0007669"/>
    <property type="project" value="UniProtKB-KW"/>
</dbReference>
<dbReference type="InterPro" id="IPR039650">
    <property type="entry name" value="HdrA-like"/>
</dbReference>
<dbReference type="PRINTS" id="PR00411">
    <property type="entry name" value="PNDRDTASEI"/>
</dbReference>
<dbReference type="EMBL" id="DTGT01000239">
    <property type="protein sequence ID" value="HGH61135.1"/>
    <property type="molecule type" value="Genomic_DNA"/>
</dbReference>
<dbReference type="PANTHER" id="PTHR43498">
    <property type="entry name" value="FERREDOXIN:COB-COM HETERODISULFIDE REDUCTASE SUBUNIT A"/>
    <property type="match status" value="1"/>
</dbReference>
<dbReference type="Gene3D" id="3.50.50.60">
    <property type="entry name" value="FAD/NAD(P)-binding domain"/>
    <property type="match status" value="1"/>
</dbReference>
<dbReference type="Pfam" id="PF12831">
    <property type="entry name" value="FAD_oxidored"/>
    <property type="match status" value="1"/>
</dbReference>
<evidence type="ECO:0000256" key="1">
    <source>
        <dbReference type="ARBA" id="ARBA00022485"/>
    </source>
</evidence>
<sequence>MPDDKTVLVVGGGISGITAAVEAAEAGCKVILVERLPYLGGRVAQLNKYFPKLCPPTCGLEINFRRIRRNPDITVLTLAQVDSISGSPGSYKVKVTVKPRYVDDHASTTQCVQDCPVEITNEFNYGMDKTKAVHLAYEMAYPMKLVADAEALNKVKGTPAFQEFVESCKAKGIKIDLDAKPQSLELNVHSIVWATGWKPYDATKLDSLGFGRCANVITNVMMERLASVGGPTKGHIVRPSDGKKVNSLAFVQCAGSRDRNHLPYCSSICCLASLKQATYLREYNPDAQAHIFYIDLRAYGRFEYFFDKVRKDDKILLTKGKIVNITEDPATKDVILEGEDILSGTKIRRTFDMAVLAVGMQPNTMEEKVPISGVQYDEFGFLVSDEGIHPAGLTRRPMDVGTCLQDATGAALKALQDTLGR</sequence>
<evidence type="ECO:0000256" key="3">
    <source>
        <dbReference type="ARBA" id="ARBA00023002"/>
    </source>
</evidence>